<proteinExistence type="predicted"/>
<gene>
    <name evidence="2" type="ORF">GCM10007384_06130</name>
</gene>
<evidence type="ECO:0008006" key="4">
    <source>
        <dbReference type="Google" id="ProtNLM"/>
    </source>
</evidence>
<evidence type="ECO:0000256" key="1">
    <source>
        <dbReference type="SAM" id="SignalP"/>
    </source>
</evidence>
<reference evidence="2 3" key="1">
    <citation type="journal article" date="2014" name="Int. J. Syst. Evol. Microbiol.">
        <title>Complete genome sequence of Corynebacterium casei LMG S-19264T (=DSM 44701T), isolated from a smear-ripened cheese.</title>
        <authorList>
            <consortium name="US DOE Joint Genome Institute (JGI-PGF)"/>
            <person name="Walter F."/>
            <person name="Albersmeier A."/>
            <person name="Kalinowski J."/>
            <person name="Ruckert C."/>
        </authorList>
    </citation>
    <scope>NUCLEOTIDE SEQUENCE [LARGE SCALE GENOMIC DNA]</scope>
    <source>
        <strain evidence="2 3">KCTC 12285</strain>
    </source>
</reference>
<dbReference type="PROSITE" id="PS51257">
    <property type="entry name" value="PROKAR_LIPOPROTEIN"/>
    <property type="match status" value="1"/>
</dbReference>
<evidence type="ECO:0000313" key="2">
    <source>
        <dbReference type="EMBL" id="GGX07329.1"/>
    </source>
</evidence>
<dbReference type="AlphaFoldDB" id="A0A918N1W5"/>
<feature type="chain" id="PRO_5036673351" description="Lipoprotein" evidence="1">
    <location>
        <begin position="23"/>
        <end position="225"/>
    </location>
</feature>
<keyword evidence="3" id="KW-1185">Reference proteome</keyword>
<name>A0A918N1W5_9FLAO</name>
<organism evidence="2 3">
    <name type="scientific">Aquimarina muelleri</name>
    <dbReference type="NCBI Taxonomy" id="279356"/>
    <lineage>
        <taxon>Bacteria</taxon>
        <taxon>Pseudomonadati</taxon>
        <taxon>Bacteroidota</taxon>
        <taxon>Flavobacteriia</taxon>
        <taxon>Flavobacteriales</taxon>
        <taxon>Flavobacteriaceae</taxon>
        <taxon>Aquimarina</taxon>
    </lineage>
</organism>
<dbReference type="Proteomes" id="UP000601108">
    <property type="component" value="Unassembled WGS sequence"/>
</dbReference>
<feature type="signal peptide" evidence="1">
    <location>
        <begin position="1"/>
        <end position="22"/>
    </location>
</feature>
<keyword evidence="1" id="KW-0732">Signal</keyword>
<protein>
    <recommendedName>
        <fullName evidence="4">Lipoprotein</fullName>
    </recommendedName>
</protein>
<evidence type="ECO:0000313" key="3">
    <source>
        <dbReference type="Proteomes" id="UP000601108"/>
    </source>
</evidence>
<sequence length="225" mass="25786">MLKKYTAKFLILLTLLSLTSCFEILEEVNLNKDGSGDFTLTVNLSQSKSKITSIMLLDSVSGHKIPSKKEVQKGMNDVVTYLQKTEGIYNISKKEDYENYVFSVRCSFKDITSINKLTKEVLSKQKVKIESYNSYQYNTSKEIFTKSYTYDPEILKQYNKLNLDSKKVFENALYTSIYRFYKEILSVSNTKVKISKSKKAAMLKINIIDLLKGTSSSNTKIQLAK</sequence>
<dbReference type="EMBL" id="BMWS01000003">
    <property type="protein sequence ID" value="GGX07329.1"/>
    <property type="molecule type" value="Genomic_DNA"/>
</dbReference>
<accession>A0A918N1W5</accession>
<dbReference type="RefSeq" id="WP_027411863.1">
    <property type="nucleotide sequence ID" value="NZ_BMWS01000003.1"/>
</dbReference>
<comment type="caution">
    <text evidence="2">The sequence shown here is derived from an EMBL/GenBank/DDBJ whole genome shotgun (WGS) entry which is preliminary data.</text>
</comment>